<comment type="caution">
    <text evidence="1">The sequence shown here is derived from an EMBL/GenBank/DDBJ whole genome shotgun (WGS) entry which is preliminary data.</text>
</comment>
<proteinExistence type="predicted"/>
<gene>
    <name evidence="1" type="ORF">AVEN_16591_1</name>
</gene>
<dbReference type="EMBL" id="BGPR01044311">
    <property type="protein sequence ID" value="GBO21056.1"/>
    <property type="molecule type" value="Genomic_DNA"/>
</dbReference>
<name>A0A4Y2VAD3_ARAVE</name>
<evidence type="ECO:0000313" key="2">
    <source>
        <dbReference type="Proteomes" id="UP000499080"/>
    </source>
</evidence>
<keyword evidence="2" id="KW-1185">Reference proteome</keyword>
<dbReference type="AlphaFoldDB" id="A0A4Y2VAD3"/>
<organism evidence="1 2">
    <name type="scientific">Araneus ventricosus</name>
    <name type="common">Orbweaver spider</name>
    <name type="synonym">Epeira ventricosa</name>
    <dbReference type="NCBI Taxonomy" id="182803"/>
    <lineage>
        <taxon>Eukaryota</taxon>
        <taxon>Metazoa</taxon>
        <taxon>Ecdysozoa</taxon>
        <taxon>Arthropoda</taxon>
        <taxon>Chelicerata</taxon>
        <taxon>Arachnida</taxon>
        <taxon>Araneae</taxon>
        <taxon>Araneomorphae</taxon>
        <taxon>Entelegynae</taxon>
        <taxon>Araneoidea</taxon>
        <taxon>Araneidae</taxon>
        <taxon>Araneus</taxon>
    </lineage>
</organism>
<sequence length="127" mass="14826">MTDDEIKMAVLTSGHNENECDSQEEASTDEKSVALNDMLKNMVSVIKGLEERNIISIRLDWVRMRKRQRRCQGNHLPLPCDSRVCSEDVCTCALNCDVRTYTVTSELRHLYWFNRHLREISPLISRR</sequence>
<evidence type="ECO:0000313" key="1">
    <source>
        <dbReference type="EMBL" id="GBO21056.1"/>
    </source>
</evidence>
<reference evidence="1 2" key="1">
    <citation type="journal article" date="2019" name="Sci. Rep.">
        <title>Orb-weaving spider Araneus ventricosus genome elucidates the spidroin gene catalogue.</title>
        <authorList>
            <person name="Kono N."/>
            <person name="Nakamura H."/>
            <person name="Ohtoshi R."/>
            <person name="Moran D.A.P."/>
            <person name="Shinohara A."/>
            <person name="Yoshida Y."/>
            <person name="Fujiwara M."/>
            <person name="Mori M."/>
            <person name="Tomita M."/>
            <person name="Arakawa K."/>
        </authorList>
    </citation>
    <scope>NUCLEOTIDE SEQUENCE [LARGE SCALE GENOMIC DNA]</scope>
</reference>
<accession>A0A4Y2VAD3</accession>
<dbReference type="Proteomes" id="UP000499080">
    <property type="component" value="Unassembled WGS sequence"/>
</dbReference>
<protein>
    <submittedName>
        <fullName evidence="1">Uncharacterized protein</fullName>
    </submittedName>
</protein>